<dbReference type="GO" id="GO:0005576">
    <property type="term" value="C:extracellular region"/>
    <property type="evidence" value="ECO:0007669"/>
    <property type="project" value="UniProtKB-SubCell"/>
</dbReference>
<evidence type="ECO:0000256" key="16">
    <source>
        <dbReference type="SAM" id="MobiDB-lite"/>
    </source>
</evidence>
<evidence type="ECO:0000256" key="15">
    <source>
        <dbReference type="ARBA" id="ARBA00047174"/>
    </source>
</evidence>
<feature type="region of interest" description="Disordered" evidence="16">
    <location>
        <begin position="228"/>
        <end position="250"/>
    </location>
</feature>
<comment type="similarity">
    <text evidence="13">Belongs to the polysaccharide monooxygenase AA9 family.</text>
</comment>
<evidence type="ECO:0000256" key="12">
    <source>
        <dbReference type="ARBA" id="ARBA00023326"/>
    </source>
</evidence>
<evidence type="ECO:0000256" key="14">
    <source>
        <dbReference type="ARBA" id="ARBA00045077"/>
    </source>
</evidence>
<name>A0A9W8GF12_9FUNG</name>
<keyword evidence="11" id="KW-0119">Carbohydrate metabolism</keyword>
<evidence type="ECO:0000256" key="4">
    <source>
        <dbReference type="ARBA" id="ARBA00022723"/>
    </source>
</evidence>
<keyword evidence="20" id="KW-1185">Reference proteome</keyword>
<dbReference type="GO" id="GO:0004497">
    <property type="term" value="F:monooxygenase activity"/>
    <property type="evidence" value="ECO:0007669"/>
    <property type="project" value="UniProtKB-KW"/>
</dbReference>
<keyword evidence="12" id="KW-0624">Polysaccharide degradation</keyword>
<evidence type="ECO:0000256" key="5">
    <source>
        <dbReference type="ARBA" id="ARBA00022729"/>
    </source>
</evidence>
<keyword evidence="5 17" id="KW-0732">Signal</keyword>
<keyword evidence="6" id="KW-0136">Cellulose degradation</keyword>
<comment type="cofactor">
    <cofactor evidence="1">
        <name>Cu(2+)</name>
        <dbReference type="ChEBI" id="CHEBI:29036"/>
    </cofactor>
</comment>
<evidence type="ECO:0000259" key="18">
    <source>
        <dbReference type="Pfam" id="PF03443"/>
    </source>
</evidence>
<feature type="domain" description="Auxiliary Activity family 9 catalytic" evidence="18">
    <location>
        <begin position="38"/>
        <end position="226"/>
    </location>
</feature>
<feature type="signal peptide" evidence="17">
    <location>
        <begin position="1"/>
        <end position="21"/>
    </location>
</feature>
<dbReference type="GO" id="GO:0030245">
    <property type="term" value="P:cellulose catabolic process"/>
    <property type="evidence" value="ECO:0007669"/>
    <property type="project" value="UniProtKB-KW"/>
</dbReference>
<keyword evidence="3" id="KW-0964">Secreted</keyword>
<evidence type="ECO:0000256" key="10">
    <source>
        <dbReference type="ARBA" id="ARBA00023157"/>
    </source>
</evidence>
<gene>
    <name evidence="19" type="ORF">IWW39_003383</name>
</gene>
<dbReference type="AlphaFoldDB" id="A0A9W8GF12"/>
<evidence type="ECO:0000313" key="20">
    <source>
        <dbReference type="Proteomes" id="UP001151516"/>
    </source>
</evidence>
<evidence type="ECO:0000256" key="9">
    <source>
        <dbReference type="ARBA" id="ARBA00023033"/>
    </source>
</evidence>
<evidence type="ECO:0000256" key="13">
    <source>
        <dbReference type="ARBA" id="ARBA00044502"/>
    </source>
</evidence>
<comment type="caution">
    <text evidence="19">The sequence shown here is derived from an EMBL/GenBank/DDBJ whole genome shotgun (WGS) entry which is preliminary data.</text>
</comment>
<proteinExistence type="inferred from homology"/>
<keyword evidence="8" id="KW-0186">Copper</keyword>
<protein>
    <recommendedName>
        <fullName evidence="15">lytic cellulose monooxygenase (C4-dehydrogenating)</fullName>
        <ecNumber evidence="15">1.14.99.56</ecNumber>
    </recommendedName>
</protein>
<evidence type="ECO:0000256" key="3">
    <source>
        <dbReference type="ARBA" id="ARBA00022525"/>
    </source>
</evidence>
<keyword evidence="7" id="KW-0560">Oxidoreductase</keyword>
<dbReference type="InterPro" id="IPR005103">
    <property type="entry name" value="AA9_LPMO"/>
</dbReference>
<evidence type="ECO:0000256" key="17">
    <source>
        <dbReference type="SAM" id="SignalP"/>
    </source>
</evidence>
<keyword evidence="4" id="KW-0479">Metal-binding</keyword>
<feature type="chain" id="PRO_5040730778" description="lytic cellulose monooxygenase (C4-dehydrogenating)" evidence="17">
    <location>
        <begin position="22"/>
        <end position="250"/>
    </location>
</feature>
<keyword evidence="9" id="KW-0503">Monooxygenase</keyword>
<dbReference type="Gene3D" id="2.70.50.70">
    <property type="match status" value="1"/>
</dbReference>
<evidence type="ECO:0000256" key="7">
    <source>
        <dbReference type="ARBA" id="ARBA00023002"/>
    </source>
</evidence>
<dbReference type="GO" id="GO:0046872">
    <property type="term" value="F:metal ion binding"/>
    <property type="evidence" value="ECO:0007669"/>
    <property type="project" value="UniProtKB-KW"/>
</dbReference>
<evidence type="ECO:0000256" key="1">
    <source>
        <dbReference type="ARBA" id="ARBA00001973"/>
    </source>
</evidence>
<evidence type="ECO:0000313" key="19">
    <source>
        <dbReference type="EMBL" id="KAJ2686796.1"/>
    </source>
</evidence>
<dbReference type="OrthoDB" id="5558646at2759"/>
<accession>A0A9W8GF12</accession>
<dbReference type="Proteomes" id="UP001151516">
    <property type="component" value="Unassembled WGS sequence"/>
</dbReference>
<dbReference type="PANTHER" id="PTHR33353">
    <property type="entry name" value="PUTATIVE (AFU_ORTHOLOGUE AFUA_1G12560)-RELATED"/>
    <property type="match status" value="1"/>
</dbReference>
<keyword evidence="10" id="KW-1015">Disulfide bond</keyword>
<dbReference type="InterPro" id="IPR049892">
    <property type="entry name" value="AA9"/>
</dbReference>
<dbReference type="EC" id="1.14.99.56" evidence="15"/>
<evidence type="ECO:0000256" key="11">
    <source>
        <dbReference type="ARBA" id="ARBA00023277"/>
    </source>
</evidence>
<organism evidence="19 20">
    <name type="scientific">Coemansia spiralis</name>
    <dbReference type="NCBI Taxonomy" id="417178"/>
    <lineage>
        <taxon>Eukaryota</taxon>
        <taxon>Fungi</taxon>
        <taxon>Fungi incertae sedis</taxon>
        <taxon>Zoopagomycota</taxon>
        <taxon>Kickxellomycotina</taxon>
        <taxon>Kickxellomycetes</taxon>
        <taxon>Kickxellales</taxon>
        <taxon>Kickxellaceae</taxon>
        <taxon>Coemansia</taxon>
    </lineage>
</organism>
<evidence type="ECO:0000256" key="2">
    <source>
        <dbReference type="ARBA" id="ARBA00004613"/>
    </source>
</evidence>
<comment type="catalytic activity">
    <reaction evidence="14">
        <text>[(1-&gt;4)-beta-D-glucosyl]n+m + reduced acceptor + O2 = 4-dehydro-beta-D-glucosyl-[(1-&gt;4)-beta-D-glucosyl]n-1 + [(1-&gt;4)-beta-D-glucosyl]m + acceptor + H2O.</text>
        <dbReference type="EC" id="1.14.99.56"/>
    </reaction>
</comment>
<evidence type="ECO:0000256" key="8">
    <source>
        <dbReference type="ARBA" id="ARBA00023008"/>
    </source>
</evidence>
<reference evidence="19" key="1">
    <citation type="submission" date="2022-07" db="EMBL/GenBank/DDBJ databases">
        <title>Phylogenomic reconstructions and comparative analyses of Kickxellomycotina fungi.</title>
        <authorList>
            <person name="Reynolds N.K."/>
            <person name="Stajich J.E."/>
            <person name="Barry K."/>
            <person name="Grigoriev I.V."/>
            <person name="Crous P."/>
            <person name="Smith M.E."/>
        </authorList>
    </citation>
    <scope>NUCLEOTIDE SEQUENCE</scope>
    <source>
        <strain evidence="19">CBS 109367</strain>
    </source>
</reference>
<sequence length="250" mass="26671">MVGKLTSIVALAATLALTGNAQRQIQGITFAGNGDAPNSSHNLPKNALAVAPISDLKSKAFACRTSGFNFPKVESYEATGGEMFIVAWDKKEFESGPKINGPCNHWLASTASGTDNLKWFRIGERGYTAADGWCTDVIRRDGQLVVSMPDDLPVGEYIFRNEIIDLTYAGKTNADDPTMGAQFYADCLKYKVAGGKNQKMPTEGLVSLPGAYLATDKGLLVNLTAEGKPPGDKYTVPGPALHNQRKPAAA</sequence>
<dbReference type="Pfam" id="PF03443">
    <property type="entry name" value="AA9"/>
    <property type="match status" value="1"/>
</dbReference>
<evidence type="ECO:0000256" key="6">
    <source>
        <dbReference type="ARBA" id="ARBA00023001"/>
    </source>
</evidence>
<comment type="subcellular location">
    <subcellularLocation>
        <location evidence="2">Secreted</location>
    </subcellularLocation>
</comment>
<dbReference type="PANTHER" id="PTHR33353:SF10">
    <property type="entry name" value="ENDO-BETA-1,4-GLUCANASE D"/>
    <property type="match status" value="1"/>
</dbReference>
<dbReference type="EMBL" id="JANBTX010000094">
    <property type="protein sequence ID" value="KAJ2686796.1"/>
    <property type="molecule type" value="Genomic_DNA"/>
</dbReference>